<evidence type="ECO:0000313" key="1">
    <source>
        <dbReference type="EMBL" id="MCW9705256.1"/>
    </source>
</evidence>
<dbReference type="RefSeq" id="WP_265763919.1">
    <property type="nucleotide sequence ID" value="NZ_JAGGJA010000001.1"/>
</dbReference>
<comment type="caution">
    <text evidence="1">The sequence shown here is derived from an EMBL/GenBank/DDBJ whole genome shotgun (WGS) entry which is preliminary data.</text>
</comment>
<accession>A0ABT3PH65</accession>
<dbReference type="Proteomes" id="UP001207918">
    <property type="component" value="Unassembled WGS sequence"/>
</dbReference>
<dbReference type="InterPro" id="IPR006059">
    <property type="entry name" value="SBP"/>
</dbReference>
<keyword evidence="2" id="KW-1185">Reference proteome</keyword>
<dbReference type="Gene3D" id="3.40.190.10">
    <property type="entry name" value="Periplasmic binding protein-like II"/>
    <property type="match status" value="2"/>
</dbReference>
<organism evidence="1 2">
    <name type="scientific">Fodinibius salsisoli</name>
    <dbReference type="NCBI Taxonomy" id="2820877"/>
    <lineage>
        <taxon>Bacteria</taxon>
        <taxon>Pseudomonadati</taxon>
        <taxon>Balneolota</taxon>
        <taxon>Balneolia</taxon>
        <taxon>Balneolales</taxon>
        <taxon>Balneolaceae</taxon>
        <taxon>Fodinibius</taxon>
    </lineage>
</organism>
<dbReference type="Pfam" id="PF01547">
    <property type="entry name" value="SBP_bac_1"/>
    <property type="match status" value="1"/>
</dbReference>
<reference evidence="1 2" key="1">
    <citation type="submission" date="2021-03" db="EMBL/GenBank/DDBJ databases">
        <title>Aliifodinibius sp. nov., a new bacterium isolated from saline soil.</title>
        <authorList>
            <person name="Galisteo C."/>
            <person name="De La Haba R."/>
            <person name="Sanchez-Porro C."/>
            <person name="Ventosa A."/>
        </authorList>
    </citation>
    <scope>NUCLEOTIDE SEQUENCE [LARGE SCALE GENOMIC DNA]</scope>
    <source>
        <strain evidence="1 2">1BSP15-2V2</strain>
    </source>
</reference>
<name>A0ABT3PH65_9BACT</name>
<gene>
    <name evidence="1" type="ORF">J6I44_00255</name>
</gene>
<evidence type="ECO:0000313" key="2">
    <source>
        <dbReference type="Proteomes" id="UP001207918"/>
    </source>
</evidence>
<protein>
    <submittedName>
        <fullName evidence="1">Extracellular solute-binding protein</fullName>
    </submittedName>
</protein>
<proteinExistence type="predicted"/>
<dbReference type="SUPFAM" id="SSF53850">
    <property type="entry name" value="Periplasmic binding protein-like II"/>
    <property type="match status" value="1"/>
</dbReference>
<dbReference type="EMBL" id="JAGGJA010000001">
    <property type="protein sequence ID" value="MCW9705256.1"/>
    <property type="molecule type" value="Genomic_DNA"/>
</dbReference>
<sequence length="386" mass="43406">MTIKEIQLKGITWNHSRGLIPMVATAQRYSELHPQIDIEWRVRSLQEFADKPLDDLIGEYDLLVIDHPWVGYVAETGILVPLDEYLSTSFLEDQASNSVGKSYESYSWDSRQWALPIDAAAPVASSRPDLLRQAEVERPETFEDLLNLVDLGLVAFPAIPIDTLMNFYMFCSALGEPPFSGREQVVSQAVGARALQLLKQLIGKIDPACFERNPIKIYEIMTQSDEVGYCPFAYGYINYARKNYARKALEFHDVVKFKDNRLVTTLGGTGLAVSARSNHVEAACDYTEYVASASIQASIYTESGGQPAHRKAWEGQDANNLCGDFLKNTLPTLERAFLRPRYSRYISFQDQAGPIMWDYFKNGGEAEALLNKVNQLYKDSLNAIAE</sequence>